<dbReference type="InterPro" id="IPR036570">
    <property type="entry name" value="HORMA_dom_sf"/>
</dbReference>
<feature type="compositionally biased region" description="Basic and acidic residues" evidence="5">
    <location>
        <begin position="75"/>
        <end position="91"/>
    </location>
</feature>
<dbReference type="Gene3D" id="6.10.140.1900">
    <property type="match status" value="1"/>
</dbReference>
<dbReference type="InterPro" id="IPR018731">
    <property type="entry name" value="Atg13_N"/>
</dbReference>
<dbReference type="GO" id="GO:0000423">
    <property type="term" value="P:mitophagy"/>
    <property type="evidence" value="ECO:0007669"/>
    <property type="project" value="TreeGrafter"/>
</dbReference>
<dbReference type="AlphaFoldDB" id="A0A1E3NEX8"/>
<feature type="compositionally biased region" description="Acidic residues" evidence="5">
    <location>
        <begin position="876"/>
        <end position="889"/>
    </location>
</feature>
<feature type="region of interest" description="Disordered" evidence="5">
    <location>
        <begin position="661"/>
        <end position="711"/>
    </location>
</feature>
<feature type="region of interest" description="Disordered" evidence="5">
    <location>
        <begin position="841"/>
        <end position="903"/>
    </location>
</feature>
<keyword evidence="3 4" id="KW-0072">Autophagy</keyword>
<dbReference type="GO" id="GO:0000407">
    <property type="term" value="C:phagophore assembly site"/>
    <property type="evidence" value="ECO:0007669"/>
    <property type="project" value="TreeGrafter"/>
</dbReference>
<feature type="compositionally biased region" description="Polar residues" evidence="5">
    <location>
        <begin position="740"/>
        <end position="754"/>
    </location>
</feature>
<dbReference type="STRING" id="763406.A0A1E3NEX8"/>
<feature type="region of interest" description="Disordered" evidence="5">
    <location>
        <begin position="70"/>
        <end position="91"/>
    </location>
</feature>
<feature type="region of interest" description="Disordered" evidence="5">
    <location>
        <begin position="352"/>
        <end position="371"/>
    </location>
</feature>
<evidence type="ECO:0000256" key="4">
    <source>
        <dbReference type="RuleBase" id="RU361214"/>
    </source>
</evidence>
<feature type="compositionally biased region" description="Polar residues" evidence="5">
    <location>
        <begin position="927"/>
        <end position="952"/>
    </location>
</feature>
<evidence type="ECO:0000313" key="7">
    <source>
        <dbReference type="EMBL" id="ODQ44691.1"/>
    </source>
</evidence>
<dbReference type="OrthoDB" id="70161at2759"/>
<dbReference type="GO" id="GO:1990316">
    <property type="term" value="C:Atg1/ULK1 kinase complex"/>
    <property type="evidence" value="ECO:0007669"/>
    <property type="project" value="InterPro"/>
</dbReference>
<feature type="region of interest" description="Disordered" evidence="5">
    <location>
        <begin position="965"/>
        <end position="1022"/>
    </location>
</feature>
<feature type="compositionally biased region" description="Polar residues" evidence="5">
    <location>
        <begin position="841"/>
        <end position="861"/>
    </location>
</feature>
<feature type="compositionally biased region" description="Low complexity" evidence="5">
    <location>
        <begin position="355"/>
        <end position="365"/>
    </location>
</feature>
<feature type="compositionally biased region" description="Polar residues" evidence="5">
    <location>
        <begin position="695"/>
        <end position="711"/>
    </location>
</feature>
<evidence type="ECO:0000256" key="1">
    <source>
        <dbReference type="ARBA" id="ARBA00005246"/>
    </source>
</evidence>
<evidence type="ECO:0000259" key="6">
    <source>
        <dbReference type="Pfam" id="PF10033"/>
    </source>
</evidence>
<sequence length="1022" mass="113275">MSLSVGVKSRWLTDKETDNLAQIIHNFFVKSANIVVNFRTRRQHHIQQKAPENHLIEDNGKYLAELGGNSSYSNHLRESSTSKDTPEERKTIPQQRPDIWFNLKTSNSYISKNEILPWNNKDVTMLPPMIVETVLDLSTLSEHQKLFVDNDMINTKKKSEIVLERWLIKLDLENYDNDPIDLPIIYKKTIVMFRCLYTLTRLLPASKLIDDNSDKQQSKKLFNLKVKTKILNGSKALTSKGRFGLSRPLVPDKPDMDVVESKDLLPVLTPIGSLCLSVSYRKNCNLYIQDSRDKYEIFKPENAEDEVYQANFSRSNTINTDMNRTANTSAKDNSATTNVNIDYPSTSPIGNMKFRASSTSINSQSSRRRMSTRSVSIFKTGSMASSSPPNTNLLHNNSVSPNQVMTSSFANSNPIPVKRVDSTSSVHFYNNSADRNENNTNPNVALITSTSSKFPSSFGSKFRSGSSRNNSLEGHLMLGNNNFTPSSNPILQNFKSKNKFFTSSFSDMDPNNSLYLDDDLNNFMKLLDSKPDLRISNNSSVIFEDSLSNFKSLRKHNDLFSDSPLKESIAFSRSASSSPSKPPPLITYTDRTTLDSTVKLLMDNKQNFESDNNSNSYISSAPINFSRNHTSFAQSNTNVPNSSNNITFGSLDRNIGYENTFSRARAGSKGSRDSRDSHGSRGSRGSTGILHGPLITSSSYSPHSPLGTSGQVATHSIHSILKASATSGTSGAIATGINTAMETNNDPSKQLTDSSYDRNGVNREKMERISPSPTSSLPRNLTMNRAGSTGGRAHSLLRSLSVSSGVNSGPITGSYYAYQPRSRTGSSGSVTGSHLRNVLHSSLRNEGYKSRQSNKNGNITPEQLKDMSYGQRVFESEDEADDNEEADNEDNLKSKSSSEIGEIGERDSEFALHSSNELKAVEKADNNDNSANNRVTNNASEATTMQRGSRGSLNNILTNMKNMQRRQSSGRNYNHLRLSGGAGPVTLHPDDVGYERGEEDDEDDEDEDDDLLFEMSDMTAIK</sequence>
<gene>
    <name evidence="7" type="ORF">PICMEDRAFT_13355</name>
</gene>
<evidence type="ECO:0000256" key="5">
    <source>
        <dbReference type="SAM" id="MobiDB-lite"/>
    </source>
</evidence>
<dbReference type="InterPro" id="IPR040182">
    <property type="entry name" value="ATG13"/>
</dbReference>
<comment type="similarity">
    <text evidence="1 4">Belongs to the ATG13 family. Fungi subfamily.</text>
</comment>
<dbReference type="GeneID" id="30176737"/>
<feature type="region of interest" description="Disordered" evidence="5">
    <location>
        <begin position="319"/>
        <end position="346"/>
    </location>
</feature>
<keyword evidence="8" id="KW-1185">Reference proteome</keyword>
<feature type="compositionally biased region" description="Polar residues" evidence="5">
    <location>
        <begin position="771"/>
        <end position="787"/>
    </location>
</feature>
<evidence type="ECO:0000256" key="3">
    <source>
        <dbReference type="ARBA" id="ARBA00023006"/>
    </source>
</evidence>
<dbReference type="RefSeq" id="XP_019015804.1">
    <property type="nucleotide sequence ID" value="XM_019160050.1"/>
</dbReference>
<organism evidence="7 8">
    <name type="scientific">Pichia membranifaciens NRRL Y-2026</name>
    <dbReference type="NCBI Taxonomy" id="763406"/>
    <lineage>
        <taxon>Eukaryota</taxon>
        <taxon>Fungi</taxon>
        <taxon>Dikarya</taxon>
        <taxon>Ascomycota</taxon>
        <taxon>Saccharomycotina</taxon>
        <taxon>Pichiomycetes</taxon>
        <taxon>Pichiales</taxon>
        <taxon>Pichiaceae</taxon>
        <taxon>Pichia</taxon>
    </lineage>
</organism>
<accession>A0A1E3NEX8</accession>
<feature type="compositionally biased region" description="Acidic residues" evidence="5">
    <location>
        <begin position="997"/>
        <end position="1012"/>
    </location>
</feature>
<name>A0A1E3NEX8_9ASCO</name>
<feature type="compositionally biased region" description="Basic and acidic residues" evidence="5">
    <location>
        <begin position="670"/>
        <end position="679"/>
    </location>
</feature>
<feature type="region of interest" description="Disordered" evidence="5">
    <location>
        <begin position="740"/>
        <end position="792"/>
    </location>
</feature>
<protein>
    <recommendedName>
        <fullName evidence="2 4">Autophagy-related protein 13</fullName>
    </recommendedName>
</protein>
<dbReference type="GO" id="GO:0034727">
    <property type="term" value="P:piecemeal microautophagy of the nucleus"/>
    <property type="evidence" value="ECO:0007669"/>
    <property type="project" value="TreeGrafter"/>
</dbReference>
<dbReference type="EMBL" id="KV454006">
    <property type="protein sequence ID" value="ODQ44691.1"/>
    <property type="molecule type" value="Genomic_DNA"/>
</dbReference>
<evidence type="ECO:0000313" key="8">
    <source>
        <dbReference type="Proteomes" id="UP000094455"/>
    </source>
</evidence>
<reference evidence="7 8" key="1">
    <citation type="journal article" date="2016" name="Proc. Natl. Acad. Sci. U.S.A.">
        <title>Comparative genomics of biotechnologically important yeasts.</title>
        <authorList>
            <person name="Riley R."/>
            <person name="Haridas S."/>
            <person name="Wolfe K.H."/>
            <person name="Lopes M.R."/>
            <person name="Hittinger C.T."/>
            <person name="Goeker M."/>
            <person name="Salamov A.A."/>
            <person name="Wisecaver J.H."/>
            <person name="Long T.M."/>
            <person name="Calvey C.H."/>
            <person name="Aerts A.L."/>
            <person name="Barry K.W."/>
            <person name="Choi C."/>
            <person name="Clum A."/>
            <person name="Coughlan A.Y."/>
            <person name="Deshpande S."/>
            <person name="Douglass A.P."/>
            <person name="Hanson S.J."/>
            <person name="Klenk H.-P."/>
            <person name="LaButti K.M."/>
            <person name="Lapidus A."/>
            <person name="Lindquist E.A."/>
            <person name="Lipzen A.M."/>
            <person name="Meier-Kolthoff J.P."/>
            <person name="Ohm R.A."/>
            <person name="Otillar R.P."/>
            <person name="Pangilinan J.L."/>
            <person name="Peng Y."/>
            <person name="Rokas A."/>
            <person name="Rosa C.A."/>
            <person name="Scheuner C."/>
            <person name="Sibirny A.A."/>
            <person name="Slot J.C."/>
            <person name="Stielow J.B."/>
            <person name="Sun H."/>
            <person name="Kurtzman C.P."/>
            <person name="Blackwell M."/>
            <person name="Grigoriev I.V."/>
            <person name="Jeffries T.W."/>
        </authorList>
    </citation>
    <scope>NUCLEOTIDE SEQUENCE [LARGE SCALE GENOMIC DNA]</scope>
    <source>
        <strain evidence="7 8">NRRL Y-2026</strain>
    </source>
</reference>
<dbReference type="Pfam" id="PF10033">
    <property type="entry name" value="ATG13"/>
    <property type="match status" value="1"/>
</dbReference>
<feature type="domain" description="Autophagy-related protein 13 N-terminal" evidence="6">
    <location>
        <begin position="24"/>
        <end position="285"/>
    </location>
</feature>
<dbReference type="GO" id="GO:0034497">
    <property type="term" value="P:protein localization to phagophore assembly site"/>
    <property type="evidence" value="ECO:0007669"/>
    <property type="project" value="TreeGrafter"/>
</dbReference>
<dbReference type="PANTHER" id="PTHR13430:SF4">
    <property type="entry name" value="AUTOPHAGY-RELATED PROTEIN 13"/>
    <property type="match status" value="1"/>
</dbReference>
<proteinExistence type="inferred from homology"/>
<evidence type="ECO:0000256" key="2">
    <source>
        <dbReference type="ARBA" id="ARBA00013801"/>
    </source>
</evidence>
<feature type="region of interest" description="Disordered" evidence="5">
    <location>
        <begin position="922"/>
        <end position="952"/>
    </location>
</feature>
<dbReference type="Gene3D" id="3.30.900.10">
    <property type="entry name" value="HORMA domain"/>
    <property type="match status" value="1"/>
</dbReference>
<dbReference type="GO" id="GO:0005829">
    <property type="term" value="C:cytosol"/>
    <property type="evidence" value="ECO:0007669"/>
    <property type="project" value="TreeGrafter"/>
</dbReference>
<dbReference type="PANTHER" id="PTHR13430">
    <property type="match status" value="1"/>
</dbReference>
<dbReference type="Proteomes" id="UP000094455">
    <property type="component" value="Unassembled WGS sequence"/>
</dbReference>